<comment type="caution">
    <text evidence="2">The sequence shown here is derived from an EMBL/GenBank/DDBJ whole genome shotgun (WGS) entry which is preliminary data.</text>
</comment>
<sequence length="48" mass="5367">MEAPFRPHKGSVPDSRKSCGDEAPKTFYNVEPPQRQDSKPTPENQKPG</sequence>
<feature type="compositionally biased region" description="Basic and acidic residues" evidence="1">
    <location>
        <begin position="14"/>
        <end position="24"/>
    </location>
</feature>
<feature type="region of interest" description="Disordered" evidence="1">
    <location>
        <begin position="1"/>
        <end position="48"/>
    </location>
</feature>
<evidence type="ECO:0000313" key="2">
    <source>
        <dbReference type="EMBL" id="ERI81941.1"/>
    </source>
</evidence>
<reference evidence="2 3" key="1">
    <citation type="submission" date="2013-08" db="EMBL/GenBank/DDBJ databases">
        <authorList>
            <person name="Weinstock G."/>
            <person name="Sodergren E."/>
            <person name="Wylie T."/>
            <person name="Fulton L."/>
            <person name="Fulton R."/>
            <person name="Fronick C."/>
            <person name="O'Laughlin M."/>
            <person name="Godfrey J."/>
            <person name="Miner T."/>
            <person name="Herter B."/>
            <person name="Appelbaum E."/>
            <person name="Cordes M."/>
            <person name="Lek S."/>
            <person name="Wollam A."/>
            <person name="Pepin K.H."/>
            <person name="Palsikar V.B."/>
            <person name="Mitreva M."/>
            <person name="Wilson R.K."/>
        </authorList>
    </citation>
    <scope>NUCLEOTIDE SEQUENCE [LARGE SCALE GENOMIC DNA]</scope>
    <source>
        <strain evidence="2 3">F0041</strain>
    </source>
</reference>
<evidence type="ECO:0000256" key="1">
    <source>
        <dbReference type="SAM" id="MobiDB-lite"/>
    </source>
</evidence>
<dbReference type="AlphaFoldDB" id="U2DQE8"/>
<accession>U2DQE8</accession>
<dbReference type="Proteomes" id="UP000016496">
    <property type="component" value="Unassembled WGS sequence"/>
</dbReference>
<evidence type="ECO:0000313" key="3">
    <source>
        <dbReference type="Proteomes" id="UP000016496"/>
    </source>
</evidence>
<name>U2DQE8_9BACE</name>
<dbReference type="EMBL" id="AWSV01000149">
    <property type="protein sequence ID" value="ERI81941.1"/>
    <property type="molecule type" value="Genomic_DNA"/>
</dbReference>
<dbReference type="HOGENOM" id="CLU_3176775_0_0_10"/>
<gene>
    <name evidence="2" type="ORF">HMPREF1981_02810</name>
</gene>
<organism evidence="2 3">
    <name type="scientific">Bacteroides pyogenes F0041</name>
    <dbReference type="NCBI Taxonomy" id="1321819"/>
    <lineage>
        <taxon>Bacteria</taxon>
        <taxon>Pseudomonadati</taxon>
        <taxon>Bacteroidota</taxon>
        <taxon>Bacteroidia</taxon>
        <taxon>Bacteroidales</taxon>
        <taxon>Bacteroidaceae</taxon>
        <taxon>Bacteroides</taxon>
    </lineage>
</organism>
<proteinExistence type="predicted"/>
<protein>
    <submittedName>
        <fullName evidence="2">Uncharacterized protein</fullName>
    </submittedName>
</protein>
<feature type="non-terminal residue" evidence="2">
    <location>
        <position position="48"/>
    </location>
</feature>